<proteinExistence type="predicted"/>
<protein>
    <submittedName>
        <fullName evidence="2">Uncharacterized protein</fullName>
    </submittedName>
</protein>
<evidence type="ECO:0000256" key="1">
    <source>
        <dbReference type="SAM" id="MobiDB-lite"/>
    </source>
</evidence>
<organism evidence="2 3">
    <name type="scientific">Thalassiosira pseudonana</name>
    <name type="common">Marine diatom</name>
    <name type="synonym">Cyclotella nana</name>
    <dbReference type="NCBI Taxonomy" id="35128"/>
    <lineage>
        <taxon>Eukaryota</taxon>
        <taxon>Sar</taxon>
        <taxon>Stramenopiles</taxon>
        <taxon>Ochrophyta</taxon>
        <taxon>Bacillariophyta</taxon>
        <taxon>Coscinodiscophyceae</taxon>
        <taxon>Thalassiosirophycidae</taxon>
        <taxon>Thalassiosirales</taxon>
        <taxon>Thalassiosiraceae</taxon>
        <taxon>Thalassiosira</taxon>
    </lineage>
</organism>
<dbReference type="AlphaFoldDB" id="B8LCY0"/>
<reference evidence="2 3" key="2">
    <citation type="journal article" date="2008" name="Nature">
        <title>The Phaeodactylum genome reveals the evolutionary history of diatom genomes.</title>
        <authorList>
            <person name="Bowler C."/>
            <person name="Allen A.E."/>
            <person name="Badger J.H."/>
            <person name="Grimwood J."/>
            <person name="Jabbari K."/>
            <person name="Kuo A."/>
            <person name="Maheswari U."/>
            <person name="Martens C."/>
            <person name="Maumus F."/>
            <person name="Otillar R.P."/>
            <person name="Rayko E."/>
            <person name="Salamov A."/>
            <person name="Vandepoele K."/>
            <person name="Beszteri B."/>
            <person name="Gruber A."/>
            <person name="Heijde M."/>
            <person name="Katinka M."/>
            <person name="Mock T."/>
            <person name="Valentin K."/>
            <person name="Verret F."/>
            <person name="Berges J.A."/>
            <person name="Brownlee C."/>
            <person name="Cadoret J.P."/>
            <person name="Chiovitti A."/>
            <person name="Choi C.J."/>
            <person name="Coesel S."/>
            <person name="De Martino A."/>
            <person name="Detter J.C."/>
            <person name="Durkin C."/>
            <person name="Falciatore A."/>
            <person name="Fournet J."/>
            <person name="Haruta M."/>
            <person name="Huysman M.J."/>
            <person name="Jenkins B.D."/>
            <person name="Jiroutova K."/>
            <person name="Jorgensen R.E."/>
            <person name="Joubert Y."/>
            <person name="Kaplan A."/>
            <person name="Kroger N."/>
            <person name="Kroth P.G."/>
            <person name="La Roche J."/>
            <person name="Lindquist E."/>
            <person name="Lommer M."/>
            <person name="Martin-Jezequel V."/>
            <person name="Lopez P.J."/>
            <person name="Lucas S."/>
            <person name="Mangogna M."/>
            <person name="McGinnis K."/>
            <person name="Medlin L.K."/>
            <person name="Montsant A."/>
            <person name="Oudot-Le Secq M.P."/>
            <person name="Napoli C."/>
            <person name="Obornik M."/>
            <person name="Parker M.S."/>
            <person name="Petit J.L."/>
            <person name="Porcel B.M."/>
            <person name="Poulsen N."/>
            <person name="Robison M."/>
            <person name="Rychlewski L."/>
            <person name="Rynearson T.A."/>
            <person name="Schmutz J."/>
            <person name="Shapiro H."/>
            <person name="Siaut M."/>
            <person name="Stanley M."/>
            <person name="Sussman M.R."/>
            <person name="Taylor A.R."/>
            <person name="Vardi A."/>
            <person name="von Dassow P."/>
            <person name="Vyverman W."/>
            <person name="Willis A."/>
            <person name="Wyrwicz L.S."/>
            <person name="Rokhsar D.S."/>
            <person name="Weissenbach J."/>
            <person name="Armbrust E.V."/>
            <person name="Green B.R."/>
            <person name="Van de Peer Y."/>
            <person name="Grigoriev I.V."/>
        </authorList>
    </citation>
    <scope>NUCLEOTIDE SEQUENCE [LARGE SCALE GENOMIC DNA]</scope>
    <source>
        <strain evidence="2 3">CCMP1335</strain>
    </source>
</reference>
<dbReference type="RefSeq" id="XP_002296886.1">
    <property type="nucleotide sequence ID" value="XM_002296850.1"/>
</dbReference>
<accession>B8LCY0</accession>
<feature type="region of interest" description="Disordered" evidence="1">
    <location>
        <begin position="108"/>
        <end position="133"/>
    </location>
</feature>
<dbReference type="KEGG" id="tps:THAPSDRAFT_11059"/>
<sequence length="391" mass="44043">MQQLPRQTNNTTNIGVSASQSKHKPSASSLQHKPASYNNNRRPYRLCLTNTATFHGLLGVRFHQNNDLPNAMFHYKHSVHRYVLFSRLEENDDESTFIGVSLEDNVPRRQRRVSCREASERRSTDGSDALRGVPLPRLDCDGAHNGVMMDRNVPIIRQLLSHDEDTIISEDSKMGGGDSSSPTSSSAILHGTSFRDISFYNNHSNSFEHQSRHITRPSPNQPGVIFFTDVLPIDPLCTQVSSNKERFAKVVYNMATVFYLKQMNVESLRLLKLLEEPRHSLHPHTFCKISNNISYLWILQGKYSDAIDLLLSSLVEFWTQVGTDTSDSSNEEEKATHAMNDMMASRLLFGIANAQYHIECYEESADNYESAMGLWSKVSECCFGSDTAGAA</sequence>
<dbReference type="GeneID" id="7442619"/>
<evidence type="ECO:0000313" key="2">
    <source>
        <dbReference type="EMBL" id="EED86614.1"/>
    </source>
</evidence>
<dbReference type="InParanoid" id="B8LCY0"/>
<feature type="compositionally biased region" description="Basic and acidic residues" evidence="1">
    <location>
        <begin position="114"/>
        <end position="125"/>
    </location>
</feature>
<feature type="region of interest" description="Disordered" evidence="1">
    <location>
        <begin position="1"/>
        <end position="40"/>
    </location>
</feature>
<name>B8LCY0_THAPS</name>
<evidence type="ECO:0000313" key="3">
    <source>
        <dbReference type="Proteomes" id="UP000001449"/>
    </source>
</evidence>
<dbReference type="PaxDb" id="35128-Thaps11059"/>
<dbReference type="EMBL" id="DS999419">
    <property type="protein sequence ID" value="EED86614.1"/>
    <property type="molecule type" value="Genomic_DNA"/>
</dbReference>
<gene>
    <name evidence="2" type="ORF">THAPSDRAFT_11059</name>
</gene>
<keyword evidence="3" id="KW-1185">Reference proteome</keyword>
<reference evidence="2 3" key="1">
    <citation type="journal article" date="2004" name="Science">
        <title>The genome of the diatom Thalassiosira pseudonana: ecology, evolution, and metabolism.</title>
        <authorList>
            <person name="Armbrust E.V."/>
            <person name="Berges J.A."/>
            <person name="Bowler C."/>
            <person name="Green B.R."/>
            <person name="Martinez D."/>
            <person name="Putnam N.H."/>
            <person name="Zhou S."/>
            <person name="Allen A.E."/>
            <person name="Apt K.E."/>
            <person name="Bechner M."/>
            <person name="Brzezinski M.A."/>
            <person name="Chaal B.K."/>
            <person name="Chiovitti A."/>
            <person name="Davis A.K."/>
            <person name="Demarest M.S."/>
            <person name="Detter J.C."/>
            <person name="Glavina T."/>
            <person name="Goodstein D."/>
            <person name="Hadi M.Z."/>
            <person name="Hellsten U."/>
            <person name="Hildebrand M."/>
            <person name="Jenkins B.D."/>
            <person name="Jurka J."/>
            <person name="Kapitonov V.V."/>
            <person name="Kroger N."/>
            <person name="Lau W.W."/>
            <person name="Lane T.W."/>
            <person name="Larimer F.W."/>
            <person name="Lippmeier J.C."/>
            <person name="Lucas S."/>
            <person name="Medina M."/>
            <person name="Montsant A."/>
            <person name="Obornik M."/>
            <person name="Parker M.S."/>
            <person name="Palenik B."/>
            <person name="Pazour G.J."/>
            <person name="Richardson P.M."/>
            <person name="Rynearson T.A."/>
            <person name="Saito M.A."/>
            <person name="Schwartz D.C."/>
            <person name="Thamatrakoln K."/>
            <person name="Valentin K."/>
            <person name="Vardi A."/>
            <person name="Wilkerson F.P."/>
            <person name="Rokhsar D.S."/>
        </authorList>
    </citation>
    <scope>NUCLEOTIDE SEQUENCE [LARGE SCALE GENOMIC DNA]</scope>
    <source>
        <strain evidence="2 3">CCMP1335</strain>
    </source>
</reference>
<dbReference type="Proteomes" id="UP000001449">
    <property type="component" value="Unassembled WGS sequence"/>
</dbReference>
<dbReference type="HOGENOM" id="CLU_706958_0_0_1"/>